<dbReference type="OrthoDB" id="9798201at2"/>
<dbReference type="InterPro" id="IPR037523">
    <property type="entry name" value="VOC_core"/>
</dbReference>
<dbReference type="RefSeq" id="WP_094409726.1">
    <property type="nucleotide sequence ID" value="NZ_BMJZ01000002.1"/>
</dbReference>
<reference evidence="2 3" key="1">
    <citation type="submission" date="2017-07" db="EMBL/GenBank/DDBJ databases">
        <title>Elstera cyanobacteriorum sp. nov., a novel bacterium isolated from cyanobacterial aggregates in a eutrophic lake.</title>
        <authorList>
            <person name="Cai H."/>
        </authorList>
    </citation>
    <scope>NUCLEOTIDE SEQUENCE [LARGE SCALE GENOMIC DNA]</scope>
    <source>
        <strain evidence="2 3">TH019</strain>
    </source>
</reference>
<dbReference type="InterPro" id="IPR004360">
    <property type="entry name" value="Glyas_Fos-R_dOase_dom"/>
</dbReference>
<name>A0A255XP03_9PROT</name>
<sequence length="144" mass="15651">MRCTSYYPVLLTADVAETASFYETHFGFARAFDSDWYVHLAMPDAAAINLAVLDYRHETIPAPGRTPSAGLILNFEVADVDAEHARLVAAGLPMLLDLRSEAFGQRHFITADPNGVLIDVITPIPPSAEFAALYSPDALAETAR</sequence>
<dbReference type="EMBL" id="NOXS01000033">
    <property type="protein sequence ID" value="OYQ18165.1"/>
    <property type="molecule type" value="Genomic_DNA"/>
</dbReference>
<dbReference type="PROSITE" id="PS51819">
    <property type="entry name" value="VOC"/>
    <property type="match status" value="1"/>
</dbReference>
<dbReference type="AlphaFoldDB" id="A0A255XP03"/>
<dbReference type="InterPro" id="IPR029068">
    <property type="entry name" value="Glyas_Bleomycin-R_OHBP_Dase"/>
</dbReference>
<dbReference type="Gene3D" id="3.30.720.110">
    <property type="match status" value="1"/>
</dbReference>
<keyword evidence="3" id="KW-1185">Reference proteome</keyword>
<organism evidence="2 3">
    <name type="scientific">Elstera cyanobacteriorum</name>
    <dbReference type="NCBI Taxonomy" id="2022747"/>
    <lineage>
        <taxon>Bacteria</taxon>
        <taxon>Pseudomonadati</taxon>
        <taxon>Pseudomonadota</taxon>
        <taxon>Alphaproteobacteria</taxon>
        <taxon>Rhodospirillales</taxon>
        <taxon>Rhodospirillaceae</taxon>
        <taxon>Elstera</taxon>
    </lineage>
</organism>
<proteinExistence type="predicted"/>
<feature type="domain" description="VOC" evidence="1">
    <location>
        <begin position="4"/>
        <end position="123"/>
    </location>
</feature>
<accession>A0A255XP03</accession>
<comment type="caution">
    <text evidence="2">The sequence shown here is derived from an EMBL/GenBank/DDBJ whole genome shotgun (WGS) entry which is preliminary data.</text>
</comment>
<evidence type="ECO:0000313" key="3">
    <source>
        <dbReference type="Proteomes" id="UP000216361"/>
    </source>
</evidence>
<dbReference type="SUPFAM" id="SSF54593">
    <property type="entry name" value="Glyoxalase/Bleomycin resistance protein/Dihydroxybiphenyl dioxygenase"/>
    <property type="match status" value="1"/>
</dbReference>
<gene>
    <name evidence="2" type="ORF">CHR90_14515</name>
</gene>
<dbReference type="Proteomes" id="UP000216361">
    <property type="component" value="Unassembled WGS sequence"/>
</dbReference>
<protein>
    <submittedName>
        <fullName evidence="2">Glyoxalase</fullName>
    </submittedName>
</protein>
<dbReference type="Gene3D" id="3.30.720.120">
    <property type="match status" value="1"/>
</dbReference>
<dbReference type="Pfam" id="PF00903">
    <property type="entry name" value="Glyoxalase"/>
    <property type="match status" value="1"/>
</dbReference>
<evidence type="ECO:0000313" key="2">
    <source>
        <dbReference type="EMBL" id="OYQ18165.1"/>
    </source>
</evidence>
<evidence type="ECO:0000259" key="1">
    <source>
        <dbReference type="PROSITE" id="PS51819"/>
    </source>
</evidence>